<reference evidence="1" key="1">
    <citation type="journal article" date="2017" name="Mycologia">
        <title>Fusarium algeriense, sp. nov., a novel toxigenic crown rot pathogen of durum wheat from Algeria is nested in the Fusarium burgessii species complex.</title>
        <authorList>
            <person name="Laraba I."/>
            <person name="Keddad A."/>
            <person name="Boureghda H."/>
            <person name="Abdallah N."/>
            <person name="Vaughan M.M."/>
            <person name="Proctor R.H."/>
            <person name="Busman M."/>
            <person name="O'Donnell K."/>
        </authorList>
    </citation>
    <scope>NUCLEOTIDE SEQUENCE</scope>
    <source>
        <strain evidence="1">NRRL 25174</strain>
    </source>
</reference>
<gene>
    <name evidence="1" type="ORF">FBEOM_3099</name>
</gene>
<dbReference type="AlphaFoldDB" id="A0A9P5AQU4"/>
<reference evidence="1" key="2">
    <citation type="submission" date="2020-02" db="EMBL/GenBank/DDBJ databases">
        <title>Identification and distribution of gene clusters putatively required for synthesis of sphingolipid metabolism inhibitors in phylogenetically diverse species of the filamentous fungus Fusarium.</title>
        <authorList>
            <person name="Kim H.-S."/>
            <person name="Busman M."/>
            <person name="Brown D.W."/>
            <person name="Divon H."/>
            <person name="Uhlig S."/>
            <person name="Proctor R.H."/>
        </authorList>
    </citation>
    <scope>NUCLEOTIDE SEQUENCE</scope>
    <source>
        <strain evidence="1">NRRL 25174</strain>
    </source>
</reference>
<protein>
    <submittedName>
        <fullName evidence="1">FAD dependent oxidoreductase</fullName>
    </submittedName>
</protein>
<sequence>MANGYVSVLLPEFAGKVVPAKGNVAAIDQSPAFSPKPFGHTPTDRMPLIIGGGDLAHPHPLPGVAGDSGDDVSLIRNGMEASRDCVPKGHCPGRPTGTDDFFFDARQESVG</sequence>
<proteinExistence type="predicted"/>
<comment type="caution">
    <text evidence="1">The sequence shown here is derived from an EMBL/GenBank/DDBJ whole genome shotgun (WGS) entry which is preliminary data.</text>
</comment>
<name>A0A9P5AQU4_9HYPO</name>
<dbReference type="Proteomes" id="UP000730481">
    <property type="component" value="Unassembled WGS sequence"/>
</dbReference>
<keyword evidence="2" id="KW-1185">Reference proteome</keyword>
<organism evidence="1 2">
    <name type="scientific">Fusarium beomiforme</name>
    <dbReference type="NCBI Taxonomy" id="44412"/>
    <lineage>
        <taxon>Eukaryota</taxon>
        <taxon>Fungi</taxon>
        <taxon>Dikarya</taxon>
        <taxon>Ascomycota</taxon>
        <taxon>Pezizomycotina</taxon>
        <taxon>Sordariomycetes</taxon>
        <taxon>Hypocreomycetidae</taxon>
        <taxon>Hypocreales</taxon>
        <taxon>Nectriaceae</taxon>
        <taxon>Fusarium</taxon>
        <taxon>Fusarium burgessii species complex</taxon>
    </lineage>
</organism>
<accession>A0A9P5AQU4</accession>
<evidence type="ECO:0000313" key="1">
    <source>
        <dbReference type="EMBL" id="KAF4343009.1"/>
    </source>
</evidence>
<dbReference type="EMBL" id="PVQB02000112">
    <property type="protein sequence ID" value="KAF4343009.1"/>
    <property type="molecule type" value="Genomic_DNA"/>
</dbReference>
<evidence type="ECO:0000313" key="2">
    <source>
        <dbReference type="Proteomes" id="UP000730481"/>
    </source>
</evidence>